<keyword evidence="2" id="KW-0328">Glycosyltransferase</keyword>
<dbReference type="EC" id="2.4.-.-" evidence="2"/>
<dbReference type="Proteomes" id="UP001597013">
    <property type="component" value="Unassembled WGS sequence"/>
</dbReference>
<dbReference type="InterPro" id="IPR029044">
    <property type="entry name" value="Nucleotide-diphossugar_trans"/>
</dbReference>
<dbReference type="Gene3D" id="3.90.550.10">
    <property type="entry name" value="Spore Coat Polysaccharide Biosynthesis Protein SpsA, Chain A"/>
    <property type="match status" value="1"/>
</dbReference>
<dbReference type="GO" id="GO:0016757">
    <property type="term" value="F:glycosyltransferase activity"/>
    <property type="evidence" value="ECO:0007669"/>
    <property type="project" value="UniProtKB-KW"/>
</dbReference>
<feature type="domain" description="Glycosyltransferase 2-like" evidence="1">
    <location>
        <begin position="7"/>
        <end position="176"/>
    </location>
</feature>
<gene>
    <name evidence="2" type="ORF">ACFQ1Q_11220</name>
</gene>
<dbReference type="PANTHER" id="PTHR10859:SF91">
    <property type="entry name" value="DOLICHYL-PHOSPHATE BETA-GLUCOSYLTRANSFERASE"/>
    <property type="match status" value="1"/>
</dbReference>
<organism evidence="2 3">
    <name type="scientific">Winogradskyella litorisediminis</name>
    <dbReference type="NCBI Taxonomy" id="1156618"/>
    <lineage>
        <taxon>Bacteria</taxon>
        <taxon>Pseudomonadati</taxon>
        <taxon>Bacteroidota</taxon>
        <taxon>Flavobacteriia</taxon>
        <taxon>Flavobacteriales</taxon>
        <taxon>Flavobacteriaceae</taxon>
        <taxon>Winogradskyella</taxon>
    </lineage>
</organism>
<dbReference type="Pfam" id="PF00535">
    <property type="entry name" value="Glycos_transf_2"/>
    <property type="match status" value="1"/>
</dbReference>
<evidence type="ECO:0000313" key="3">
    <source>
        <dbReference type="Proteomes" id="UP001597013"/>
    </source>
</evidence>
<proteinExistence type="predicted"/>
<dbReference type="SUPFAM" id="SSF53448">
    <property type="entry name" value="Nucleotide-diphospho-sugar transferases"/>
    <property type="match status" value="1"/>
</dbReference>
<dbReference type="RefSeq" id="WP_386131365.1">
    <property type="nucleotide sequence ID" value="NZ_JBHTJL010000016.1"/>
</dbReference>
<sequence>MQQHHLSLIIPVYNAASFIEDTVEKLKRWKEKQDFDVEILIVNDGSSDETETVLKIIPPDDDDFKLISYSKNRGKGYAVKSGMLAATGEVRIFTDADIPYGLDVIHKILQSLLEDNYEVCIGNRLDKDSDYHVTMTFLRKLSSKLFTFFVKSFTIKNVGDTQCGIKGFTAFAANKIFSKTRIDGFAFDVESIYLCYKFNISIKRSPVQFQGNKISTINLFSSSIRMFIDVISLPFRYHILKQYK</sequence>
<dbReference type="EMBL" id="JBHTJL010000016">
    <property type="protein sequence ID" value="MFD1063815.1"/>
    <property type="molecule type" value="Genomic_DNA"/>
</dbReference>
<dbReference type="InterPro" id="IPR001173">
    <property type="entry name" value="Glyco_trans_2-like"/>
</dbReference>
<protein>
    <submittedName>
        <fullName evidence="2">Glycosyltransferase</fullName>
        <ecNumber evidence="2">2.4.-.-</ecNumber>
    </submittedName>
</protein>
<evidence type="ECO:0000259" key="1">
    <source>
        <dbReference type="Pfam" id="PF00535"/>
    </source>
</evidence>
<dbReference type="PANTHER" id="PTHR10859">
    <property type="entry name" value="GLYCOSYL TRANSFERASE"/>
    <property type="match status" value="1"/>
</dbReference>
<keyword evidence="3" id="KW-1185">Reference proteome</keyword>
<keyword evidence="2" id="KW-0808">Transferase</keyword>
<name>A0ABW3NBE2_9FLAO</name>
<evidence type="ECO:0000313" key="2">
    <source>
        <dbReference type="EMBL" id="MFD1063815.1"/>
    </source>
</evidence>
<comment type="caution">
    <text evidence="2">The sequence shown here is derived from an EMBL/GenBank/DDBJ whole genome shotgun (WGS) entry which is preliminary data.</text>
</comment>
<accession>A0ABW3NBE2</accession>
<reference evidence="3" key="1">
    <citation type="journal article" date="2019" name="Int. J. Syst. Evol. Microbiol.">
        <title>The Global Catalogue of Microorganisms (GCM) 10K type strain sequencing project: providing services to taxonomists for standard genome sequencing and annotation.</title>
        <authorList>
            <consortium name="The Broad Institute Genomics Platform"/>
            <consortium name="The Broad Institute Genome Sequencing Center for Infectious Disease"/>
            <person name="Wu L."/>
            <person name="Ma J."/>
        </authorList>
    </citation>
    <scope>NUCLEOTIDE SEQUENCE [LARGE SCALE GENOMIC DNA]</scope>
    <source>
        <strain evidence="3">CCUG 62215</strain>
    </source>
</reference>